<feature type="signal peptide" evidence="1">
    <location>
        <begin position="1"/>
        <end position="21"/>
    </location>
</feature>
<organism evidence="2 3">
    <name type="scientific">Bombardia bombarda</name>
    <dbReference type="NCBI Taxonomy" id="252184"/>
    <lineage>
        <taxon>Eukaryota</taxon>
        <taxon>Fungi</taxon>
        <taxon>Dikarya</taxon>
        <taxon>Ascomycota</taxon>
        <taxon>Pezizomycotina</taxon>
        <taxon>Sordariomycetes</taxon>
        <taxon>Sordariomycetidae</taxon>
        <taxon>Sordariales</taxon>
        <taxon>Lasiosphaeriaceae</taxon>
        <taxon>Bombardia</taxon>
    </lineage>
</organism>
<evidence type="ECO:0000313" key="3">
    <source>
        <dbReference type="Proteomes" id="UP001174934"/>
    </source>
</evidence>
<feature type="chain" id="PRO_5041323033" evidence="1">
    <location>
        <begin position="22"/>
        <end position="421"/>
    </location>
</feature>
<comment type="caution">
    <text evidence="2">The sequence shown here is derived from an EMBL/GenBank/DDBJ whole genome shotgun (WGS) entry which is preliminary data.</text>
</comment>
<evidence type="ECO:0000313" key="2">
    <source>
        <dbReference type="EMBL" id="KAK0630270.1"/>
    </source>
</evidence>
<dbReference type="PANTHER" id="PTHR36182">
    <property type="entry name" value="PROTEIN, PUTATIVE (AFU_ORTHOLOGUE AFUA_6G10930)-RELATED"/>
    <property type="match status" value="1"/>
</dbReference>
<keyword evidence="3" id="KW-1185">Reference proteome</keyword>
<proteinExistence type="predicted"/>
<dbReference type="Gene3D" id="2.70.50.70">
    <property type="match status" value="1"/>
</dbReference>
<dbReference type="Proteomes" id="UP001174934">
    <property type="component" value="Unassembled WGS sequence"/>
</dbReference>
<reference evidence="2" key="1">
    <citation type="submission" date="2023-06" db="EMBL/GenBank/DDBJ databases">
        <title>Genome-scale phylogeny and comparative genomics of the fungal order Sordariales.</title>
        <authorList>
            <consortium name="Lawrence Berkeley National Laboratory"/>
            <person name="Hensen N."/>
            <person name="Bonometti L."/>
            <person name="Westerberg I."/>
            <person name="Brannstrom I.O."/>
            <person name="Guillou S."/>
            <person name="Cros-Aarteil S."/>
            <person name="Calhoun S."/>
            <person name="Haridas S."/>
            <person name="Kuo A."/>
            <person name="Mondo S."/>
            <person name="Pangilinan J."/>
            <person name="Riley R."/>
            <person name="LaButti K."/>
            <person name="Andreopoulos B."/>
            <person name="Lipzen A."/>
            <person name="Chen C."/>
            <person name="Yanf M."/>
            <person name="Daum C."/>
            <person name="Ng V."/>
            <person name="Clum A."/>
            <person name="Steindorff A."/>
            <person name="Ohm R."/>
            <person name="Martin F."/>
            <person name="Silar P."/>
            <person name="Natvig D."/>
            <person name="Lalanne C."/>
            <person name="Gautier V."/>
            <person name="Ament-velasquez S.L."/>
            <person name="Kruys A."/>
            <person name="Hutchinson M.I."/>
            <person name="Powell A.J."/>
            <person name="Barry K."/>
            <person name="Miller A.N."/>
            <person name="Grigoriev I.V."/>
            <person name="Debuchy R."/>
            <person name="Gladieux P."/>
            <person name="Thoren M.H."/>
            <person name="Johannesson H."/>
        </authorList>
    </citation>
    <scope>NUCLEOTIDE SEQUENCE</scope>
    <source>
        <strain evidence="2">SMH3391-2</strain>
    </source>
</reference>
<protein>
    <submittedName>
        <fullName evidence="2">Uncharacterized protein</fullName>
    </submittedName>
</protein>
<dbReference type="EMBL" id="JAULSR010000002">
    <property type="protein sequence ID" value="KAK0630270.1"/>
    <property type="molecule type" value="Genomic_DNA"/>
</dbReference>
<dbReference type="AlphaFoldDB" id="A0AA39XBM5"/>
<keyword evidence="1" id="KW-0732">Signal</keyword>
<dbReference type="PANTHER" id="PTHR36182:SF2">
    <property type="entry name" value="LYTIC POLYSACCHARIDE MONOOXYGENASE"/>
    <property type="match status" value="1"/>
</dbReference>
<evidence type="ECO:0000256" key="1">
    <source>
        <dbReference type="SAM" id="SignalP"/>
    </source>
</evidence>
<sequence>MLRNILPTTLIAPLLIQGVRGHVVMNLPPSYNLNSQPFLQLSPLNGAEYLFPCQNRYGVDVRTDVQAGGATLVNFTGTALHGGGSCQFSISYDDPTVGGWNTSATFKTIYSIIGGCPAVYTNETKNIDSVGSDIRGRDDGHHCGNDHDVDCVRQFLVPIPSLEMYMNCAPINITGGTGDQKQIDDLPDIFVANVPIQEIPNNPYCVLGQSMIVNYPNPGKHGRILSPPTDPKEISPSYCSQIPPASNTPSFMADSRTIANTESAMPSNTVVPVPTASMGPSSDSGMGTKTIVTVTTTTTVTQTASMGSCPVVVTVTAMAMATANDSSTAVATSCGATSTAANANLTTVATSSGATPTATNDEKVPCQPDGAVICIDGGMWGLCDHGFAIPQQLAAGTTCVGGRISKVKRHLHAHQHYHHNT</sequence>
<gene>
    <name evidence="2" type="ORF">B0T17DRAFT_506755</name>
</gene>
<accession>A0AA39XBM5</accession>
<name>A0AA39XBM5_9PEZI</name>